<dbReference type="STRING" id="1231336.L248_0624"/>
<dbReference type="EMBL" id="KI271593">
    <property type="protein sequence ID" value="ERL64705.1"/>
    <property type="molecule type" value="Genomic_DNA"/>
</dbReference>
<evidence type="ECO:0000313" key="2">
    <source>
        <dbReference type="Proteomes" id="UP000030647"/>
    </source>
</evidence>
<dbReference type="AlphaFoldDB" id="U4TMQ1"/>
<sequence length="63" mass="7407">MPASGRAPAIESKLVKGRRYYRIKEGIAYDTYFEHDEHYTKMLHITDDSPDVPAVPVEMKRYY</sequence>
<proteinExistence type="predicted"/>
<accession>U4TMQ1</accession>
<organism evidence="1 2">
    <name type="scientific">Schleiferilactobacillus shenzhenensis LY-73</name>
    <dbReference type="NCBI Taxonomy" id="1231336"/>
    <lineage>
        <taxon>Bacteria</taxon>
        <taxon>Bacillati</taxon>
        <taxon>Bacillota</taxon>
        <taxon>Bacilli</taxon>
        <taxon>Lactobacillales</taxon>
        <taxon>Lactobacillaceae</taxon>
        <taxon>Schleiferilactobacillus</taxon>
    </lineage>
</organism>
<name>U4TMQ1_9LACO</name>
<protein>
    <submittedName>
        <fullName evidence="1">Uncharacterized protein</fullName>
    </submittedName>
</protein>
<dbReference type="Proteomes" id="UP000030647">
    <property type="component" value="Unassembled WGS sequence"/>
</dbReference>
<keyword evidence="2" id="KW-1185">Reference proteome</keyword>
<dbReference type="HOGENOM" id="CLU_2880313_0_0_9"/>
<gene>
    <name evidence="1" type="ORF">L248_0624</name>
</gene>
<reference evidence="2" key="1">
    <citation type="journal article" date="2013" name="Genome Announc.">
        <title>Whole-Genome Sequencing of Lactobacillus shenzhenensis Strain LY-73T.</title>
        <authorList>
            <person name="Lin Z."/>
            <person name="Liu Z."/>
            <person name="Yang R."/>
            <person name="Zou Y."/>
            <person name="Wan D."/>
            <person name="Chen J."/>
            <person name="Guo M."/>
            <person name="Zhao J."/>
            <person name="Fang C."/>
            <person name="Yang R."/>
            <person name="Liu F."/>
        </authorList>
    </citation>
    <scope>NUCLEOTIDE SEQUENCE [LARGE SCALE GENOMIC DNA]</scope>
    <source>
        <strain evidence="2">LY-73</strain>
    </source>
</reference>
<evidence type="ECO:0000313" key="1">
    <source>
        <dbReference type="EMBL" id="ERL64705.1"/>
    </source>
</evidence>